<gene>
    <name evidence="1" type="ordered locus">Mpal_0367</name>
</gene>
<keyword evidence="2" id="KW-1185">Reference proteome</keyword>
<protein>
    <submittedName>
        <fullName evidence="1">Uncharacterized protein</fullName>
    </submittedName>
</protein>
<dbReference type="KEGG" id="mpl:Mpal_0367"/>
<dbReference type="EMBL" id="CP001338">
    <property type="protein sequence ID" value="ACL15744.1"/>
    <property type="molecule type" value="Genomic_DNA"/>
</dbReference>
<sequence length="73" mass="7499">MSFLDQNIFTKKLPVSGGKEARISSGTARPIFQKTGKTCSDQFDKITNPAGTLKGNGGGIADGIRGAGLAGRS</sequence>
<dbReference type="STRING" id="521011.Mpal_0367"/>
<evidence type="ECO:0000313" key="1">
    <source>
        <dbReference type="EMBL" id="ACL15744.1"/>
    </source>
</evidence>
<organism evidence="1 2">
    <name type="scientific">Methanosphaerula palustris (strain ATCC BAA-1556 / DSM 19958 / E1-9c)</name>
    <dbReference type="NCBI Taxonomy" id="521011"/>
    <lineage>
        <taxon>Archaea</taxon>
        <taxon>Methanobacteriati</taxon>
        <taxon>Methanobacteriota</taxon>
        <taxon>Stenosarchaea group</taxon>
        <taxon>Methanomicrobia</taxon>
        <taxon>Methanomicrobiales</taxon>
        <taxon>Methanoregulaceae</taxon>
        <taxon>Methanosphaerula</taxon>
    </lineage>
</organism>
<dbReference type="HOGENOM" id="CLU_2695826_0_0_2"/>
<accession>B8GJU0</accession>
<dbReference type="Proteomes" id="UP000002457">
    <property type="component" value="Chromosome"/>
</dbReference>
<dbReference type="AlphaFoldDB" id="B8GJU0"/>
<proteinExistence type="predicted"/>
<reference evidence="1 2" key="1">
    <citation type="journal article" date="2015" name="Genome Announc.">
        <title>Complete Genome Sequence of Methanosphaerula palustris E1-9CT, a Hydrogenotrophic Methanogen Isolated from a Minerotrophic Fen Peatland.</title>
        <authorList>
            <person name="Cadillo-Quiroz H."/>
            <person name="Browne P."/>
            <person name="Kyrpides N."/>
            <person name="Woyke T."/>
            <person name="Goodwin L."/>
            <person name="Detter C."/>
            <person name="Yavitt J.B."/>
            <person name="Zinder S.H."/>
        </authorList>
    </citation>
    <scope>NUCLEOTIDE SEQUENCE [LARGE SCALE GENOMIC DNA]</scope>
    <source>
        <strain evidence="2">ATCC BAA-1556 / DSM 19958 / E1-9c</strain>
    </source>
</reference>
<name>B8GJU0_METPE</name>
<evidence type="ECO:0000313" key="2">
    <source>
        <dbReference type="Proteomes" id="UP000002457"/>
    </source>
</evidence>